<proteinExistence type="predicted"/>
<reference evidence="2" key="1">
    <citation type="journal article" date="2022" name="Int. J. Mol. Sci.">
        <title>Draft Genome of Tanacetum Coccineum: Genomic Comparison of Closely Related Tanacetum-Family Plants.</title>
        <authorList>
            <person name="Yamashiro T."/>
            <person name="Shiraishi A."/>
            <person name="Nakayama K."/>
            <person name="Satake H."/>
        </authorList>
    </citation>
    <scope>NUCLEOTIDE SEQUENCE</scope>
</reference>
<reference evidence="2" key="2">
    <citation type="submission" date="2022-01" db="EMBL/GenBank/DDBJ databases">
        <authorList>
            <person name="Yamashiro T."/>
            <person name="Shiraishi A."/>
            <person name="Satake H."/>
            <person name="Nakayama K."/>
        </authorList>
    </citation>
    <scope>NUCLEOTIDE SEQUENCE</scope>
</reference>
<dbReference type="SUPFAM" id="SSF53098">
    <property type="entry name" value="Ribonuclease H-like"/>
    <property type="match status" value="1"/>
</dbReference>
<gene>
    <name evidence="2" type="ORF">Tco_1068278</name>
</gene>
<dbReference type="InterPro" id="IPR036397">
    <property type="entry name" value="RNaseH_sf"/>
</dbReference>
<dbReference type="Pfam" id="PF13976">
    <property type="entry name" value="gag_pre-integrs"/>
    <property type="match status" value="1"/>
</dbReference>
<evidence type="ECO:0000313" key="2">
    <source>
        <dbReference type="EMBL" id="GJT86561.1"/>
    </source>
</evidence>
<protein>
    <submittedName>
        <fullName evidence="2">Ribonuclease H-like domain-containing protein</fullName>
    </submittedName>
</protein>
<dbReference type="PANTHER" id="PTHR42648">
    <property type="entry name" value="TRANSPOSASE, PUTATIVE-RELATED"/>
    <property type="match status" value="1"/>
</dbReference>
<dbReference type="EMBL" id="BQNB010019558">
    <property type="protein sequence ID" value="GJT86561.1"/>
    <property type="molecule type" value="Genomic_DNA"/>
</dbReference>
<dbReference type="InterPro" id="IPR025724">
    <property type="entry name" value="GAG-pre-integrase_dom"/>
</dbReference>
<sequence>MTHPSPKRNMVPKAVLMRSDLVSLTTARPVNTAQPKTIVNSARPMTNVFNKAHSTVRRPINNKTTTKNSNFNQKVNTVKDKNVNAARPKVVVNTAKPKAVLNTVKGNQGNPQMDLQDQGVIDSGCSRHMTGNMSYLINFERIDGGYVAFGGNPKGRKITGRVPRKNNMYSVDLKNIVPKRGLTCIFGKATSDESKLWNRRLGHINFKTMNKLVKGNLVRGLPSKLFENNQTRVACQKGKQYRASCKSKTVSSISQPLHMLHMDLFGPTFVKSLMKKMYCLVVTDDYSRFSWVFFLATKDETSGILKSFITGVENLIDQRVKVISVTMELSSRIRR</sequence>
<accession>A0ABQ5HGQ5</accession>
<dbReference type="Proteomes" id="UP001151760">
    <property type="component" value="Unassembled WGS sequence"/>
</dbReference>
<dbReference type="Gene3D" id="3.30.420.10">
    <property type="entry name" value="Ribonuclease H-like superfamily/Ribonuclease H"/>
    <property type="match status" value="1"/>
</dbReference>
<organism evidence="2 3">
    <name type="scientific">Tanacetum coccineum</name>
    <dbReference type="NCBI Taxonomy" id="301880"/>
    <lineage>
        <taxon>Eukaryota</taxon>
        <taxon>Viridiplantae</taxon>
        <taxon>Streptophyta</taxon>
        <taxon>Embryophyta</taxon>
        <taxon>Tracheophyta</taxon>
        <taxon>Spermatophyta</taxon>
        <taxon>Magnoliopsida</taxon>
        <taxon>eudicotyledons</taxon>
        <taxon>Gunneridae</taxon>
        <taxon>Pentapetalae</taxon>
        <taxon>asterids</taxon>
        <taxon>campanulids</taxon>
        <taxon>Asterales</taxon>
        <taxon>Asteraceae</taxon>
        <taxon>Asteroideae</taxon>
        <taxon>Anthemideae</taxon>
        <taxon>Anthemidinae</taxon>
        <taxon>Tanacetum</taxon>
    </lineage>
</organism>
<evidence type="ECO:0000313" key="3">
    <source>
        <dbReference type="Proteomes" id="UP001151760"/>
    </source>
</evidence>
<dbReference type="InterPro" id="IPR039537">
    <property type="entry name" value="Retrotran_Ty1/copia-like"/>
</dbReference>
<feature type="domain" description="GAG-pre-integrase" evidence="1">
    <location>
        <begin position="167"/>
        <end position="240"/>
    </location>
</feature>
<dbReference type="PANTHER" id="PTHR42648:SF32">
    <property type="entry name" value="RIBONUCLEASE H-LIKE DOMAIN, GAG-PRE-INTEGRASE DOMAIN PROTEIN-RELATED"/>
    <property type="match status" value="1"/>
</dbReference>
<evidence type="ECO:0000259" key="1">
    <source>
        <dbReference type="Pfam" id="PF13976"/>
    </source>
</evidence>
<comment type="caution">
    <text evidence="2">The sequence shown here is derived from an EMBL/GenBank/DDBJ whole genome shotgun (WGS) entry which is preliminary data.</text>
</comment>
<dbReference type="InterPro" id="IPR012337">
    <property type="entry name" value="RNaseH-like_sf"/>
</dbReference>
<name>A0ABQ5HGQ5_9ASTR</name>
<keyword evidence="3" id="KW-1185">Reference proteome</keyword>